<dbReference type="HOGENOM" id="CLU_205971_0_0_6"/>
<organism evidence="1 2">
    <name type="scientific">Xenorhabdus bovienii str. puntauvense</name>
    <dbReference type="NCBI Taxonomy" id="1398201"/>
    <lineage>
        <taxon>Bacteria</taxon>
        <taxon>Pseudomonadati</taxon>
        <taxon>Pseudomonadota</taxon>
        <taxon>Gammaproteobacteria</taxon>
        <taxon>Enterobacterales</taxon>
        <taxon>Morganellaceae</taxon>
        <taxon>Xenorhabdus</taxon>
    </lineage>
</organism>
<comment type="caution">
    <text evidence="1">The sequence shown here is derived from an EMBL/GenBank/DDBJ whole genome shotgun (WGS) entry which is preliminary data.</text>
</comment>
<gene>
    <name evidence="1" type="ORF">XBP1_2810032</name>
</gene>
<dbReference type="RefSeq" id="WP_038218271.1">
    <property type="nucleotide sequence ID" value="NZ_CAWLWN010000237.1"/>
</dbReference>
<proteinExistence type="predicted"/>
<accession>A0A077NH22</accession>
<evidence type="ECO:0000313" key="2">
    <source>
        <dbReference type="Proteomes" id="UP000028511"/>
    </source>
</evidence>
<dbReference type="Proteomes" id="UP000028511">
    <property type="component" value="Unassembled WGS sequence"/>
</dbReference>
<sequence>MNTEFTDPYYESAEGESISKKQALLELKKHGIEDPSEFFTELKEKENYDAQEVLRWLGY</sequence>
<name>A0A077NH22_XENBV</name>
<protein>
    <submittedName>
        <fullName evidence="1">Uncharacterized protein</fullName>
    </submittedName>
</protein>
<evidence type="ECO:0000313" key="1">
    <source>
        <dbReference type="EMBL" id="CDG97762.1"/>
    </source>
</evidence>
<reference evidence="1" key="1">
    <citation type="submission" date="2013-07" db="EMBL/GenBank/DDBJ databases">
        <title>Sub-species coevolution in mutualistic symbiosis.</title>
        <authorList>
            <person name="Murfin K."/>
            <person name="Klassen J."/>
            <person name="Lee M."/>
            <person name="Forst S."/>
            <person name="Stock P."/>
            <person name="Goodrich-Blair H."/>
        </authorList>
    </citation>
    <scope>NUCLEOTIDE SEQUENCE [LARGE SCALE GENOMIC DNA]</scope>
    <source>
        <strain evidence="1">Puntauvense</strain>
    </source>
</reference>
<dbReference type="AlphaFoldDB" id="A0A077NH22"/>
<dbReference type="EMBL" id="CBSW010000203">
    <property type="protein sequence ID" value="CDG97762.1"/>
    <property type="molecule type" value="Genomic_DNA"/>
</dbReference>